<dbReference type="AlphaFoldDB" id="A0A212J6V6"/>
<evidence type="ECO:0000313" key="1">
    <source>
        <dbReference type="EMBL" id="SBV94945.1"/>
    </source>
</evidence>
<name>A0A212J6V6_9BACT</name>
<sequence>MFLLIILPKVHNPSYFIKLYFQYSPLFFTNHKINDIAYTINTSFMVFMIKWKPYTFAETIQVISFLL</sequence>
<dbReference type="EMBL" id="FLUL01000001">
    <property type="protein sequence ID" value="SBV94945.1"/>
    <property type="molecule type" value="Genomic_DNA"/>
</dbReference>
<gene>
    <name evidence="1" type="ORF">KL86DYS2_10820</name>
</gene>
<reference evidence="1" key="1">
    <citation type="submission" date="2016-04" db="EMBL/GenBank/DDBJ databases">
        <authorList>
            <person name="Evans L.H."/>
            <person name="Alamgir A."/>
            <person name="Owens N."/>
            <person name="Weber N.D."/>
            <person name="Virtaneva K."/>
            <person name="Barbian K."/>
            <person name="Babar A."/>
            <person name="Rosenke K."/>
        </authorList>
    </citation>
    <scope>NUCLEOTIDE SEQUENCE</scope>
    <source>
        <strain evidence="1">86-2</strain>
    </source>
</reference>
<protein>
    <submittedName>
        <fullName evidence="1">Uncharacterized protein</fullName>
    </submittedName>
</protein>
<proteinExistence type="predicted"/>
<accession>A0A212J6V6</accession>
<organism evidence="1">
    <name type="scientific">uncultured Dysgonomonas sp</name>
    <dbReference type="NCBI Taxonomy" id="206096"/>
    <lineage>
        <taxon>Bacteria</taxon>
        <taxon>Pseudomonadati</taxon>
        <taxon>Bacteroidota</taxon>
        <taxon>Bacteroidia</taxon>
        <taxon>Bacteroidales</taxon>
        <taxon>Dysgonomonadaceae</taxon>
        <taxon>Dysgonomonas</taxon>
        <taxon>environmental samples</taxon>
    </lineage>
</organism>